<sequence length="145" mass="16007">MCIVCEIRNKLLSEVANKEVVSFIMERVEIMAACLQGNIDQGRSIVETKKINRTKYTEVLHLSSSLLSDSDEAVAERNAAMQHAREASHPLDQIVSMLEAAFGLRPSVKPEGLPQEVWDAMPDGLRELLDGATVLGVTPRNPTKH</sequence>
<gene>
    <name evidence="1" type="ORF">Pavpe01_00009</name>
</gene>
<accession>A0AAU6VZR0</accession>
<organism evidence="1">
    <name type="scientific">Pseudomonas phage Pavpe01</name>
    <dbReference type="NCBI Taxonomy" id="3138545"/>
    <lineage>
        <taxon>Viruses</taxon>
    </lineage>
</organism>
<dbReference type="EMBL" id="PP179316">
    <property type="protein sequence ID" value="XAI69921.1"/>
    <property type="molecule type" value="Genomic_DNA"/>
</dbReference>
<evidence type="ECO:0000313" key="1">
    <source>
        <dbReference type="EMBL" id="XAI69921.1"/>
    </source>
</evidence>
<reference evidence="1" key="1">
    <citation type="journal article" date="2024" name="J. Gen. Virol.">
        <title>Novel phages of Pseudomonas syringae unveil numerous potential auxiliary metabolic genes.</title>
        <authorList>
            <person name="Feltin C."/>
            <person name="Garneau J.R."/>
            <person name="Morris C.E."/>
            <person name="Berard A."/>
            <person name="Torres-Barcelo C."/>
        </authorList>
    </citation>
    <scope>NUCLEOTIDE SEQUENCE</scope>
</reference>
<proteinExistence type="predicted"/>
<protein>
    <submittedName>
        <fullName evidence="1">Uncharacterized protein</fullName>
    </submittedName>
</protein>
<name>A0AAU6VZR0_9VIRU</name>